<dbReference type="Pfam" id="PF02096">
    <property type="entry name" value="60KD_IMP"/>
    <property type="match status" value="1"/>
</dbReference>
<feature type="transmembrane region" description="Helical" evidence="7">
    <location>
        <begin position="51"/>
        <end position="72"/>
    </location>
</feature>
<dbReference type="GO" id="GO:0051205">
    <property type="term" value="P:protein insertion into membrane"/>
    <property type="evidence" value="ECO:0007669"/>
    <property type="project" value="TreeGrafter"/>
</dbReference>
<evidence type="ECO:0000256" key="2">
    <source>
        <dbReference type="ARBA" id="ARBA00010583"/>
    </source>
</evidence>
<evidence type="ECO:0000256" key="5">
    <source>
        <dbReference type="ARBA" id="ARBA00023136"/>
    </source>
</evidence>
<dbReference type="InterPro" id="IPR028055">
    <property type="entry name" value="YidC/Oxa/ALB_C"/>
</dbReference>
<dbReference type="PANTHER" id="PTHR12428">
    <property type="entry name" value="OXA1"/>
    <property type="match status" value="1"/>
</dbReference>
<dbReference type="Gramene" id="AUR62040625-RA">
    <property type="protein sequence ID" value="AUR62040625-RA:cds"/>
    <property type="gene ID" value="AUR62040625"/>
</dbReference>
<accession>A0A803N4Z1</accession>
<evidence type="ECO:0000256" key="6">
    <source>
        <dbReference type="RuleBase" id="RU003945"/>
    </source>
</evidence>
<proteinExistence type="inferred from homology"/>
<sequence length="137" mass="14939">MDGHPPIGWSDTAAYLVQPVLLVVSPYVSMELMKPPQADPSQKNSLLILKFLPLMIGYFSLSVPSGLSIYWFTNNVLSTAQQVWLRKFGGAKPGVNENAGGIISAGKAKRSVSQPAQIDDRFESFSDVITSIFLCFS</sequence>
<dbReference type="GO" id="GO:0010027">
    <property type="term" value="P:thylakoid membrane organization"/>
    <property type="evidence" value="ECO:0007669"/>
    <property type="project" value="TreeGrafter"/>
</dbReference>
<comment type="similarity">
    <text evidence="6">Belongs to the OXA1/ALB3/YidC family.</text>
</comment>
<keyword evidence="3 6" id="KW-0812">Transmembrane</keyword>
<evidence type="ECO:0000256" key="3">
    <source>
        <dbReference type="ARBA" id="ARBA00022692"/>
    </source>
</evidence>
<dbReference type="GO" id="GO:0032977">
    <property type="term" value="F:membrane insertase activity"/>
    <property type="evidence" value="ECO:0007669"/>
    <property type="project" value="InterPro"/>
</dbReference>
<evidence type="ECO:0000313" key="9">
    <source>
        <dbReference type="EnsemblPlants" id="AUR62040625-RA:cds"/>
    </source>
</evidence>
<feature type="domain" description="Membrane insertase YidC/Oxa/ALB C-terminal" evidence="8">
    <location>
        <begin position="18"/>
        <end position="87"/>
    </location>
</feature>
<keyword evidence="5 7" id="KW-0472">Membrane</keyword>
<dbReference type="InterPro" id="IPR001708">
    <property type="entry name" value="YidC/ALB3/OXA1/COX18"/>
</dbReference>
<dbReference type="GO" id="GO:0009535">
    <property type="term" value="C:chloroplast thylakoid membrane"/>
    <property type="evidence" value="ECO:0007669"/>
    <property type="project" value="TreeGrafter"/>
</dbReference>
<keyword evidence="10" id="KW-1185">Reference proteome</keyword>
<dbReference type="AlphaFoldDB" id="A0A803N4Z1"/>
<dbReference type="GO" id="GO:0072598">
    <property type="term" value="P:protein localization to chloroplast"/>
    <property type="evidence" value="ECO:0007669"/>
    <property type="project" value="TreeGrafter"/>
</dbReference>
<organism evidence="9 10">
    <name type="scientific">Chenopodium quinoa</name>
    <name type="common">Quinoa</name>
    <dbReference type="NCBI Taxonomy" id="63459"/>
    <lineage>
        <taxon>Eukaryota</taxon>
        <taxon>Viridiplantae</taxon>
        <taxon>Streptophyta</taxon>
        <taxon>Embryophyta</taxon>
        <taxon>Tracheophyta</taxon>
        <taxon>Spermatophyta</taxon>
        <taxon>Magnoliopsida</taxon>
        <taxon>eudicotyledons</taxon>
        <taxon>Gunneridae</taxon>
        <taxon>Pentapetalae</taxon>
        <taxon>Caryophyllales</taxon>
        <taxon>Chenopodiaceae</taxon>
        <taxon>Chenopodioideae</taxon>
        <taxon>Atripliceae</taxon>
        <taxon>Chenopodium</taxon>
    </lineage>
</organism>
<protein>
    <recommendedName>
        <fullName evidence="8">Membrane insertase YidC/Oxa/ALB C-terminal domain-containing protein</fullName>
    </recommendedName>
</protein>
<dbReference type="EnsemblPlants" id="AUR62040625-RA">
    <property type="protein sequence ID" value="AUR62040625-RA:cds"/>
    <property type="gene ID" value="AUR62040625"/>
</dbReference>
<evidence type="ECO:0000256" key="1">
    <source>
        <dbReference type="ARBA" id="ARBA00004141"/>
    </source>
</evidence>
<reference evidence="9" key="1">
    <citation type="journal article" date="2017" name="Nature">
        <title>The genome of Chenopodium quinoa.</title>
        <authorList>
            <person name="Jarvis D.E."/>
            <person name="Ho Y.S."/>
            <person name="Lightfoot D.J."/>
            <person name="Schmoeckel S.M."/>
            <person name="Li B."/>
            <person name="Borm T.J.A."/>
            <person name="Ohyanagi H."/>
            <person name="Mineta K."/>
            <person name="Michell C.T."/>
            <person name="Saber N."/>
            <person name="Kharbatia N.M."/>
            <person name="Rupper R.R."/>
            <person name="Sharp A.R."/>
            <person name="Dally N."/>
            <person name="Boughton B.A."/>
            <person name="Woo Y.H."/>
            <person name="Gao G."/>
            <person name="Schijlen E.G.W.M."/>
            <person name="Guo X."/>
            <person name="Momin A.A."/>
            <person name="Negrao S."/>
            <person name="Al-Babili S."/>
            <person name="Gehring C."/>
            <person name="Roessner U."/>
            <person name="Jung C."/>
            <person name="Murphy K."/>
            <person name="Arold S.T."/>
            <person name="Gojobori T."/>
            <person name="van der Linden C.G."/>
            <person name="van Loo E.N."/>
            <person name="Jellen E.N."/>
            <person name="Maughan P.J."/>
            <person name="Tester M."/>
        </authorList>
    </citation>
    <scope>NUCLEOTIDE SEQUENCE [LARGE SCALE GENOMIC DNA]</scope>
    <source>
        <strain evidence="9">cv. PI 614886</strain>
    </source>
</reference>
<evidence type="ECO:0000313" key="10">
    <source>
        <dbReference type="Proteomes" id="UP000596660"/>
    </source>
</evidence>
<name>A0A803N4Z1_CHEQI</name>
<dbReference type="Proteomes" id="UP000596660">
    <property type="component" value="Unplaced"/>
</dbReference>
<comment type="subcellular location">
    <subcellularLocation>
        <location evidence="1 6">Membrane</location>
        <topology evidence="1 6">Multi-pass membrane protein</topology>
    </subcellularLocation>
</comment>
<reference evidence="9" key="2">
    <citation type="submission" date="2021-03" db="UniProtKB">
        <authorList>
            <consortium name="EnsemblPlants"/>
        </authorList>
    </citation>
    <scope>IDENTIFICATION</scope>
</reference>
<evidence type="ECO:0000256" key="7">
    <source>
        <dbReference type="SAM" id="Phobius"/>
    </source>
</evidence>
<evidence type="ECO:0000256" key="4">
    <source>
        <dbReference type="ARBA" id="ARBA00022989"/>
    </source>
</evidence>
<evidence type="ECO:0000259" key="8">
    <source>
        <dbReference type="Pfam" id="PF02096"/>
    </source>
</evidence>
<comment type="similarity">
    <text evidence="2">Belongs to the OXA1/ALB3/YidC (TC 2.A.9.2) family.</text>
</comment>
<dbReference type="PANTHER" id="PTHR12428:SF47">
    <property type="entry name" value="INNER MEMBRANE PROTEIN ALBINO3, CHLOROPLASTIC"/>
    <property type="match status" value="1"/>
</dbReference>
<keyword evidence="4 7" id="KW-1133">Transmembrane helix</keyword>